<feature type="domain" description="DUF11" evidence="1">
    <location>
        <begin position="1419"/>
        <end position="1532"/>
    </location>
</feature>
<dbReference type="NCBIfam" id="TIGR04226">
    <property type="entry name" value="RrgB_K2N_iso_D2"/>
    <property type="match status" value="2"/>
</dbReference>
<feature type="domain" description="DUF11" evidence="1">
    <location>
        <begin position="466"/>
        <end position="582"/>
    </location>
</feature>
<feature type="domain" description="DUF11" evidence="1">
    <location>
        <begin position="1012"/>
        <end position="1130"/>
    </location>
</feature>
<sequence>MALYLQYQTTTTGDITFIGNTIELSKEFDSAYTKSNRAPNYPNNITESINTNFSKATLILPKNSTIESAYLIWGGTFTEKSESHNKSFLENGAYLQFPTNNPTASSINYKTKEIYPSGKEIYTKPETTSDHLYTFYTNWANVTNYVKYPGTFKFSYSINDSTPLNCCGWILAVLYKNLFLPARNFSLYIGIDSVNTKNPVNINTINFTTPVYTPPKGNLLMATLYNKAEIKDNEILFGSNKTNLIPLSDNKNPDISNITAYKNKNINNKPNLIMNHQGIDIKSIDTSPALTNNQTSANIRFTTKKDPYFINVVSNQVTVDEPVFTTSTITTDKKYVSVGNEINFTINIINTGNVLAENLSITDILPEGFSFVPNSLEIDSIPNPADITTKVPLKNLGHNETTTVTFYAHVDRPPIGDGYIYTNQATINYSFNSGVQVLNKSFQFPENHVYSKSIAILPLFSKSAVSNNTIEKVVAIGNTVDYTINIVNLHSSSDITNAIIKDTLPKGLTYIPNSLYINNNNSNNDLSSIQISSIPHNTTSTIRFSAKVTDTPASNSEYINSADIHYNFQIYNGDTLSNDMSTSNTIYSDSIVIIPDVDKTAVSSNTNPNVAAIKDTIDYTITVTNPSDSNNIQDVILNDTLPNGLTYKPDSLYINDNPSLDDLSSINLNTIDPGNTTTVKFTVNVVGPPDDFKYVNSAVINYKFLAPDGTALSNNISVTNTVYSDSVVVKPTMTKTAISNNSESNTAAIGDTIDYTITINNTSSNANILNATLNDTLPQGLTYQANSLYINNAPSLENLSSINLNTIAHGDTKIVKFKVKVTDNPSRDSKYVNSAILSYNFLTPDNNTLSNTATITNTIYSNSIVITPTITKTSTSSNSVPNTAAIGDTIKYTITINNTSDTKSIIDPTLVDILPTELTYKTNSLYINGVSSSDNLSAIPLKNILPNSITTVEFDATVAENPHTDSKYTNTATLNYEFLTSDGNTLRNNVSTDNTIYSNSVVITPTISKTAVSSNPTPNTASVGDTINYTITITNPSATNTILNPILSDTLPLGLAYNINSLLVNGNPSPDNLSSIDLGNINPKSTTVVKFSANVIENPINDYKYINSATVNYNFLAPDGHTLHNNVSTSNTIYSGSIVVKPIINKTSITSNSILDTAAIGDTIDYTITITNPSNTTIENPILNDNLPTGLTYKSNSLTINGVISSNSLSSIDLDDITPNSTTTIKFTVKVTSDSITDSKYINSATLNYEFLTPDNNRLHNSISTNNIVYSSSIVVTPTFIKTAISSNTYPNIVGLGDTVDYTITITNPSNTTTILNAIINDTLPTGLTYKAGSLSINGVSSSDTLNSINLRNISPNATTTVKFTANVISDPISDSRYINSATLNYDFLTFDNTTLHNSISTNNTIYFNSIIIIPNMIKVADTKIASIGDTVNYTITIENNDNLTPIINTVLTDTLPDGLSFKLGSLKINNTANNGSPITGVSIGDINPNTTTTINFSAIVNEKPSNGNDYINSAKLAYQFNTPDGNLSNTITATNTLYSSDIASKPNIIKTSNPRFAKIGDTVKYTITFTNTSPILNIGSANIKDILPPELNYNTDSLTINGVPSSNSIISGINITNLLPNSNIIINYTATVTASPSANSKYINSVNASYSFLFNDGSNFNGNVTTTNNLYPDTIIIKPSIILSIDKNTVFIGDTINFSIVVTNTNNSTIENPILTDVLENGLEYIPSTLAIDGIPSSYSLTTGVSLPNMPQNSSHTITFSAKVISYPNTGIQYINFATLDYNFKSPIGNLFNSINSNTVTINLNEITTNPLSFKKYIYKTDKNTSLKETLLVTYINNSPISFTLIDAPTNGFTVINESGTFKYTPKVNFVGLDSFTVSVTNALGGSSIITVDILVEDFNLSLNYMINCKK</sequence>
<feature type="domain" description="DUF11" evidence="1">
    <location>
        <begin position="1151"/>
        <end position="1264"/>
    </location>
</feature>
<dbReference type="PANTHER" id="PTHR34819">
    <property type="entry name" value="LARGE CYSTEINE-RICH PERIPLASMIC PROTEIN OMCB"/>
    <property type="match status" value="1"/>
</dbReference>
<dbReference type="SUPFAM" id="SSF49401">
    <property type="entry name" value="Bacterial adhesins"/>
    <property type="match status" value="3"/>
</dbReference>
<protein>
    <submittedName>
        <fullName evidence="2">DUF11 domain-containing protein</fullName>
    </submittedName>
</protein>
<accession>A0A9Q3V785</accession>
<feature type="domain" description="DUF11" evidence="1">
    <location>
        <begin position="1292"/>
        <end position="1401"/>
    </location>
</feature>
<dbReference type="InterPro" id="IPR051172">
    <property type="entry name" value="Chlamydia_OmcB"/>
</dbReference>
<reference evidence="2" key="1">
    <citation type="submission" date="2020-02" db="EMBL/GenBank/DDBJ databases">
        <authorList>
            <person name="Fillo S."/>
            <person name="Giordani F."/>
            <person name="Tonon E."/>
            <person name="Drigo I."/>
            <person name="Anselmo A."/>
            <person name="Fortunato A."/>
            <person name="Bano L."/>
            <person name="Lista F."/>
        </authorList>
    </citation>
    <scope>NUCLEOTIDE SEQUENCE</scope>
    <source>
        <strain evidence="2">IZSVe-TV_9877_3_12</strain>
    </source>
</reference>
<name>A0A9Q3V785_CLOBO</name>
<dbReference type="Proteomes" id="UP000813637">
    <property type="component" value="Unassembled WGS sequence"/>
</dbReference>
<feature type="domain" description="DUF11" evidence="1">
    <location>
        <begin position="1549"/>
        <end position="1652"/>
    </location>
</feature>
<dbReference type="NCBIfam" id="TIGR01451">
    <property type="entry name" value="B_ant_repeat"/>
    <property type="match status" value="11"/>
</dbReference>
<dbReference type="InterPro" id="IPR047589">
    <property type="entry name" value="DUF11_rpt"/>
</dbReference>
<evidence type="ECO:0000259" key="1">
    <source>
        <dbReference type="Pfam" id="PF01345"/>
    </source>
</evidence>
<dbReference type="EMBL" id="JAAMYB010000001">
    <property type="protein sequence ID" value="MCD3193955.1"/>
    <property type="molecule type" value="Genomic_DNA"/>
</dbReference>
<dbReference type="Pfam" id="PF01345">
    <property type="entry name" value="DUF11"/>
    <property type="match status" value="10"/>
</dbReference>
<dbReference type="PANTHER" id="PTHR34819:SF3">
    <property type="entry name" value="CELL SURFACE PROTEIN"/>
    <property type="match status" value="1"/>
</dbReference>
<evidence type="ECO:0000313" key="3">
    <source>
        <dbReference type="Proteomes" id="UP000813637"/>
    </source>
</evidence>
<feature type="domain" description="DUF11" evidence="1">
    <location>
        <begin position="1684"/>
        <end position="1782"/>
    </location>
</feature>
<dbReference type="Pfam" id="PF17963">
    <property type="entry name" value="Big_9"/>
    <property type="match status" value="1"/>
</dbReference>
<feature type="domain" description="DUF11" evidence="1">
    <location>
        <begin position="602"/>
        <end position="717"/>
    </location>
</feature>
<dbReference type="RefSeq" id="WP_198091047.1">
    <property type="nucleotide sequence ID" value="NZ_JAAMYB010000001.1"/>
</dbReference>
<dbReference type="InterPro" id="IPR008966">
    <property type="entry name" value="Adhesion_dom_sf"/>
</dbReference>
<reference evidence="2" key="2">
    <citation type="journal article" date="2021" name="Microorganisms">
        <title>Extensive Genome Exploration of Clostridium botulinum Group III Field Strains.</title>
        <authorList>
            <person name="Fillo S."/>
            <person name="Giordani F."/>
            <person name="Tonon E."/>
            <person name="Drigo I."/>
            <person name="Anselmo A."/>
            <person name="Fortunato A."/>
            <person name="Lista F."/>
            <person name="Bano L."/>
        </authorList>
    </citation>
    <scope>NUCLEOTIDE SEQUENCE</scope>
    <source>
        <strain evidence="2">IZSVe-TV_9877_3_12</strain>
    </source>
</reference>
<comment type="caution">
    <text evidence="2">The sequence shown here is derived from an EMBL/GenBank/DDBJ whole genome shotgun (WGS) entry which is preliminary data.</text>
</comment>
<organism evidence="2 3">
    <name type="scientific">Clostridium botulinum C</name>
    <dbReference type="NCBI Taxonomy" id="36828"/>
    <lineage>
        <taxon>Bacteria</taxon>
        <taxon>Bacillati</taxon>
        <taxon>Bacillota</taxon>
        <taxon>Clostridia</taxon>
        <taxon>Eubacteriales</taxon>
        <taxon>Clostridiaceae</taxon>
        <taxon>Clostridium</taxon>
    </lineage>
</organism>
<feature type="domain" description="DUF11" evidence="1">
    <location>
        <begin position="737"/>
        <end position="856"/>
    </location>
</feature>
<dbReference type="Gene3D" id="2.60.40.3440">
    <property type="match status" value="1"/>
</dbReference>
<evidence type="ECO:0000313" key="2">
    <source>
        <dbReference type="EMBL" id="MCD3193955.1"/>
    </source>
</evidence>
<dbReference type="InterPro" id="IPR001434">
    <property type="entry name" value="OmcB-like_DUF11"/>
</dbReference>
<gene>
    <name evidence="2" type="ORF">G8S53_01480</name>
</gene>
<feature type="domain" description="DUF11" evidence="1">
    <location>
        <begin position="329"/>
        <end position="429"/>
    </location>
</feature>
<dbReference type="Gene3D" id="2.60.40.740">
    <property type="match status" value="9"/>
</dbReference>
<dbReference type="InterPro" id="IPR026466">
    <property type="entry name" value="Fim_isopep_form_D2_dom"/>
</dbReference>
<proteinExistence type="predicted"/>